<dbReference type="SMART" id="SM00369">
    <property type="entry name" value="LRR_TYP"/>
    <property type="match status" value="4"/>
</dbReference>
<evidence type="ECO:0000256" key="10">
    <source>
        <dbReference type="ARBA" id="ARBA00023136"/>
    </source>
</evidence>
<keyword evidence="9" id="KW-0406">Ion transport</keyword>
<evidence type="ECO:0000256" key="5">
    <source>
        <dbReference type="ARBA" id="ARBA00022692"/>
    </source>
</evidence>
<evidence type="ECO:0000256" key="7">
    <source>
        <dbReference type="ARBA" id="ARBA00022737"/>
    </source>
</evidence>
<evidence type="ECO:0000256" key="6">
    <source>
        <dbReference type="ARBA" id="ARBA00022729"/>
    </source>
</evidence>
<evidence type="ECO:0000256" key="12">
    <source>
        <dbReference type="ARBA" id="ARBA00023303"/>
    </source>
</evidence>
<feature type="signal peptide" evidence="13">
    <location>
        <begin position="1"/>
        <end position="20"/>
    </location>
</feature>
<keyword evidence="5" id="KW-0812">Transmembrane</keyword>
<dbReference type="InterPro" id="IPR001611">
    <property type="entry name" value="Leu-rich_rpt"/>
</dbReference>
<protein>
    <submittedName>
        <fullName evidence="14">Uncharacterized protein</fullName>
    </submittedName>
</protein>
<dbReference type="SUPFAM" id="SSF52058">
    <property type="entry name" value="L domain-like"/>
    <property type="match status" value="1"/>
</dbReference>
<keyword evidence="12" id="KW-0407">Ion channel</keyword>
<dbReference type="Pfam" id="PF00560">
    <property type="entry name" value="LRR_1"/>
    <property type="match status" value="1"/>
</dbReference>
<keyword evidence="10" id="KW-0472">Membrane</keyword>
<evidence type="ECO:0000256" key="1">
    <source>
        <dbReference type="ARBA" id="ARBA00004162"/>
    </source>
</evidence>
<keyword evidence="4" id="KW-0433">Leucine-rich repeat</keyword>
<dbReference type="PANTHER" id="PTHR46473:SF23">
    <property type="entry name" value="GH08155P"/>
    <property type="match status" value="1"/>
</dbReference>
<keyword evidence="15" id="KW-1185">Reference proteome</keyword>
<reference evidence="14 15" key="1">
    <citation type="journal article" date="2021" name="BMC Biol.">
        <title>Horizontally acquired antibacterial genes associated with adaptive radiation of ladybird beetles.</title>
        <authorList>
            <person name="Li H.S."/>
            <person name="Tang X.F."/>
            <person name="Huang Y.H."/>
            <person name="Xu Z.Y."/>
            <person name="Chen M.L."/>
            <person name="Du X.Y."/>
            <person name="Qiu B.Y."/>
            <person name="Chen P.T."/>
            <person name="Zhang W."/>
            <person name="Slipinski A."/>
            <person name="Escalona H.E."/>
            <person name="Waterhouse R.M."/>
            <person name="Zwick A."/>
            <person name="Pang H."/>
        </authorList>
    </citation>
    <scope>NUCLEOTIDE SEQUENCE [LARGE SCALE GENOMIC DNA]</scope>
    <source>
        <strain evidence="14">SYSU2018</strain>
    </source>
</reference>
<keyword evidence="11" id="KW-1015">Disulfide bond</keyword>
<dbReference type="Gene3D" id="3.80.10.10">
    <property type="entry name" value="Ribonuclease Inhibitor"/>
    <property type="match status" value="1"/>
</dbReference>
<sequence length="276" mass="31302">MYRFTFTFLILAITLNIICGEKHHPHLHKEVVIVDYHGPTNKHLFSLFKKAEVLEVYNSTLTSSPSHLYSLLPHLRKVHVENNTYEDVDYDTVLHGANALEEFYCINIKIPKIHLEVLRILPRLKICVVRGLNNPYPIIKDNSLNETQLEIFEFSKNGLETVEDLAFNGLSKLKELNLADNKLRSVPKEALVPLQNLEILNLAGNQIKTFTKESLPKLDKLQKLDLSRNPLTQFTIDGIGGVAPKLTTLIVTGTPLPEAELKTIKEKLNVQIIDQA</sequence>
<dbReference type="PROSITE" id="PS51450">
    <property type="entry name" value="LRR"/>
    <property type="match status" value="2"/>
</dbReference>
<evidence type="ECO:0000256" key="11">
    <source>
        <dbReference type="ARBA" id="ARBA00023157"/>
    </source>
</evidence>
<keyword evidence="6 13" id="KW-0732">Signal</keyword>
<dbReference type="InterPro" id="IPR051432">
    <property type="entry name" value="KCNMA1_auxiliary"/>
</dbReference>
<dbReference type="InterPro" id="IPR003591">
    <property type="entry name" value="Leu-rich_rpt_typical-subtyp"/>
</dbReference>
<evidence type="ECO:0000313" key="14">
    <source>
        <dbReference type="EMBL" id="KAL3275008.1"/>
    </source>
</evidence>
<keyword evidence="8" id="KW-1133">Transmembrane helix</keyword>
<keyword evidence="3" id="KW-1003">Cell membrane</keyword>
<comment type="subcellular location">
    <subcellularLocation>
        <location evidence="1">Cell membrane</location>
        <topology evidence="1">Single-pass membrane protein</topology>
    </subcellularLocation>
</comment>
<dbReference type="GO" id="GO:0005886">
    <property type="term" value="C:plasma membrane"/>
    <property type="evidence" value="ECO:0007669"/>
    <property type="project" value="UniProtKB-SubCell"/>
</dbReference>
<keyword evidence="2" id="KW-0813">Transport</keyword>
<evidence type="ECO:0000256" key="8">
    <source>
        <dbReference type="ARBA" id="ARBA00022989"/>
    </source>
</evidence>
<evidence type="ECO:0000256" key="9">
    <source>
        <dbReference type="ARBA" id="ARBA00023065"/>
    </source>
</evidence>
<proteinExistence type="predicted"/>
<keyword evidence="7" id="KW-0677">Repeat</keyword>
<dbReference type="Pfam" id="PF13855">
    <property type="entry name" value="LRR_8"/>
    <property type="match status" value="1"/>
</dbReference>
<feature type="chain" id="PRO_5044724326" evidence="13">
    <location>
        <begin position="21"/>
        <end position="276"/>
    </location>
</feature>
<evidence type="ECO:0000256" key="13">
    <source>
        <dbReference type="SAM" id="SignalP"/>
    </source>
</evidence>
<evidence type="ECO:0000256" key="3">
    <source>
        <dbReference type="ARBA" id="ARBA00022475"/>
    </source>
</evidence>
<gene>
    <name evidence="14" type="ORF">HHI36_019781</name>
</gene>
<evidence type="ECO:0000256" key="4">
    <source>
        <dbReference type="ARBA" id="ARBA00022614"/>
    </source>
</evidence>
<dbReference type="Proteomes" id="UP001516400">
    <property type="component" value="Unassembled WGS sequence"/>
</dbReference>
<name>A0ABD2N8C6_9CUCU</name>
<dbReference type="EMBL" id="JABFTP020000083">
    <property type="protein sequence ID" value="KAL3275008.1"/>
    <property type="molecule type" value="Genomic_DNA"/>
</dbReference>
<dbReference type="PANTHER" id="PTHR46473">
    <property type="entry name" value="GH08155P"/>
    <property type="match status" value="1"/>
</dbReference>
<comment type="caution">
    <text evidence="14">The sequence shown here is derived from an EMBL/GenBank/DDBJ whole genome shotgun (WGS) entry which is preliminary data.</text>
</comment>
<dbReference type="EMBL" id="JABFTP020000083">
    <property type="protein sequence ID" value="KAL3275009.1"/>
    <property type="molecule type" value="Genomic_DNA"/>
</dbReference>
<accession>A0ABD2N8C6</accession>
<dbReference type="AlphaFoldDB" id="A0ABD2N8C6"/>
<evidence type="ECO:0000313" key="15">
    <source>
        <dbReference type="Proteomes" id="UP001516400"/>
    </source>
</evidence>
<organism evidence="14 15">
    <name type="scientific">Cryptolaemus montrouzieri</name>
    <dbReference type="NCBI Taxonomy" id="559131"/>
    <lineage>
        <taxon>Eukaryota</taxon>
        <taxon>Metazoa</taxon>
        <taxon>Ecdysozoa</taxon>
        <taxon>Arthropoda</taxon>
        <taxon>Hexapoda</taxon>
        <taxon>Insecta</taxon>
        <taxon>Pterygota</taxon>
        <taxon>Neoptera</taxon>
        <taxon>Endopterygota</taxon>
        <taxon>Coleoptera</taxon>
        <taxon>Polyphaga</taxon>
        <taxon>Cucujiformia</taxon>
        <taxon>Coccinelloidea</taxon>
        <taxon>Coccinellidae</taxon>
        <taxon>Scymninae</taxon>
        <taxon>Scymnini</taxon>
        <taxon>Cryptolaemus</taxon>
    </lineage>
</organism>
<dbReference type="GO" id="GO:0034220">
    <property type="term" value="P:monoatomic ion transmembrane transport"/>
    <property type="evidence" value="ECO:0007669"/>
    <property type="project" value="UniProtKB-KW"/>
</dbReference>
<evidence type="ECO:0000256" key="2">
    <source>
        <dbReference type="ARBA" id="ARBA00022448"/>
    </source>
</evidence>
<reference evidence="14" key="2">
    <citation type="submission" date="2024-03" db="EMBL/GenBank/DDBJ databases">
        <title>Genomics of ladybird beetles.</title>
        <authorList>
            <person name="Li H.-S."/>
            <person name="Huang Y.-H."/>
        </authorList>
    </citation>
    <scope>NUCLEOTIDE SEQUENCE</scope>
    <source>
        <strain evidence="14">SYSU2018</strain>
        <tissue evidence="14">Whole body of male adult</tissue>
    </source>
</reference>
<dbReference type="InterPro" id="IPR032675">
    <property type="entry name" value="LRR_dom_sf"/>
</dbReference>